<proteinExistence type="predicted"/>
<sequence>MSAFRKWRYGNWFIPVVSGLLILVSFGVEKLFGGSWNVTVGPQWWIDAGEHAHGSGHVFTLANAFMLAAAIVAGYGIVVKAVRALLVKFISIDLLVSIAARSARHSSATSGKLPP</sequence>
<keyword evidence="1" id="KW-0472">Membrane</keyword>
<gene>
    <name evidence="2" type="ORF">GCM10009755_24440</name>
</gene>
<dbReference type="EMBL" id="BAAANO010000025">
    <property type="protein sequence ID" value="GAA2012129.1"/>
    <property type="molecule type" value="Genomic_DNA"/>
</dbReference>
<evidence type="ECO:0000313" key="2">
    <source>
        <dbReference type="EMBL" id="GAA2012129.1"/>
    </source>
</evidence>
<reference evidence="2 3" key="1">
    <citation type="journal article" date="2019" name="Int. J. Syst. Evol. Microbiol.">
        <title>The Global Catalogue of Microorganisms (GCM) 10K type strain sequencing project: providing services to taxonomists for standard genome sequencing and annotation.</title>
        <authorList>
            <consortium name="The Broad Institute Genomics Platform"/>
            <consortium name="The Broad Institute Genome Sequencing Center for Infectious Disease"/>
            <person name="Wu L."/>
            <person name="Ma J."/>
        </authorList>
    </citation>
    <scope>NUCLEOTIDE SEQUENCE [LARGE SCALE GENOMIC DNA]</scope>
    <source>
        <strain evidence="2 3">JCM 14546</strain>
    </source>
</reference>
<protein>
    <submittedName>
        <fullName evidence="2">Uncharacterized protein</fullName>
    </submittedName>
</protein>
<keyword evidence="1" id="KW-0812">Transmembrane</keyword>
<evidence type="ECO:0000313" key="3">
    <source>
        <dbReference type="Proteomes" id="UP001500755"/>
    </source>
</evidence>
<accession>A0ABN2TK04</accession>
<keyword evidence="1" id="KW-1133">Transmembrane helix</keyword>
<dbReference type="Proteomes" id="UP001500755">
    <property type="component" value="Unassembled WGS sequence"/>
</dbReference>
<name>A0ABN2TK04_9MICO</name>
<organism evidence="2 3">
    <name type="scientific">Brevibacterium samyangense</name>
    <dbReference type="NCBI Taxonomy" id="366888"/>
    <lineage>
        <taxon>Bacteria</taxon>
        <taxon>Bacillati</taxon>
        <taxon>Actinomycetota</taxon>
        <taxon>Actinomycetes</taxon>
        <taxon>Micrococcales</taxon>
        <taxon>Brevibacteriaceae</taxon>
        <taxon>Brevibacterium</taxon>
    </lineage>
</organism>
<evidence type="ECO:0000256" key="1">
    <source>
        <dbReference type="SAM" id="Phobius"/>
    </source>
</evidence>
<feature type="transmembrane region" description="Helical" evidence="1">
    <location>
        <begin position="56"/>
        <end position="78"/>
    </location>
</feature>
<keyword evidence="3" id="KW-1185">Reference proteome</keyword>
<comment type="caution">
    <text evidence="2">The sequence shown here is derived from an EMBL/GenBank/DDBJ whole genome shotgun (WGS) entry which is preliminary data.</text>
</comment>
<feature type="transmembrane region" description="Helical" evidence="1">
    <location>
        <begin position="12"/>
        <end position="36"/>
    </location>
</feature>